<evidence type="ECO:0000313" key="4">
    <source>
        <dbReference type="EMBL" id="EAM51609.1"/>
    </source>
</evidence>
<dbReference type="Proteomes" id="UP000003922">
    <property type="component" value="Unassembled WGS sequence"/>
</dbReference>
<comment type="caution">
    <text evidence="4">The sequence shown here is derived from an EMBL/GenBank/DDBJ whole genome shotgun (WGS) entry which is preliminary data.</text>
</comment>
<keyword evidence="2" id="KW-0067">ATP-binding</keyword>
<dbReference type="InterPro" id="IPR000719">
    <property type="entry name" value="Prot_kinase_dom"/>
</dbReference>
<dbReference type="PROSITE" id="PS00108">
    <property type="entry name" value="PROTEIN_KINASE_ST"/>
    <property type="match status" value="1"/>
</dbReference>
<keyword evidence="1" id="KW-0547">Nucleotide-binding</keyword>
<dbReference type="GO" id="GO:0005524">
    <property type="term" value="F:ATP binding"/>
    <property type="evidence" value="ECO:0007669"/>
    <property type="project" value="UniProtKB-KW"/>
</dbReference>
<accession>Q4C5V4</accession>
<dbReference type="OrthoDB" id="5518868at2"/>
<evidence type="ECO:0000256" key="2">
    <source>
        <dbReference type="ARBA" id="ARBA00022840"/>
    </source>
</evidence>
<reference evidence="4" key="1">
    <citation type="submission" date="2004-02" db="EMBL/GenBank/DDBJ databases">
        <authorList>
            <consortium name="DOE Joint Genome Institute"/>
        </authorList>
    </citation>
    <scope>NUCLEOTIDE SEQUENCE [LARGE SCALE GENOMIC DNA]</scope>
    <source>
        <strain evidence="4">WH 8501</strain>
    </source>
</reference>
<dbReference type="InterPro" id="IPR008271">
    <property type="entry name" value="Ser/Thr_kinase_AS"/>
</dbReference>
<dbReference type="PANTHER" id="PTHR24363:SF7">
    <property type="entry name" value="SERINE_THREONINE-PROTEIN KINASE-LIKE PROTEIN E"/>
    <property type="match status" value="1"/>
</dbReference>
<proteinExistence type="predicted"/>
<keyword evidence="5" id="KW-1185">Reference proteome</keyword>
<sequence>MLTLDTILNQRYQLKEKLSQYAGRKTWKVIDLQTSPTEEVIIKLLAVNSNVSWEAIKLFEREAQVIKTLEHERIPHYRDYFTLDKKEESDLTWLVTVQDYIPGISLKQWLDKNLQMTDKQVCRIASEILEILIYLHELNPPIIHRDIKPSNLILGEDGHIYLVDFGAVQDKTRQEGVTFTIVGSNGYAPPEQLWGQAIPASDLYALGATLLQLLTGKNPSDLLHNNRLQFSHEIELSPNLTAWLDQLINPIPEKRIQSSRQAYEQLQLILKVNSQKEQKPENYFLKKLMISSLLLFSTGLLYLTYQKYLIPQKVVHFLPMEMKRILRSQHKYLTLRRRIPTDLETMERTLKLYERHFNSSNGDYAKTPFSDYFAYDYHQIDNFTIITYGLPKKTNPWTPAVIGIFHFHGLEYNSNKVICITNDPVAKIEDIPLPVMTVRNEKRYFSCPKGTKEYK</sequence>
<keyword evidence="4" id="KW-0418">Kinase</keyword>
<dbReference type="PANTHER" id="PTHR24363">
    <property type="entry name" value="SERINE/THREONINE PROTEIN KINASE"/>
    <property type="match status" value="1"/>
</dbReference>
<protein>
    <submittedName>
        <fullName evidence="4">Protein kinase</fullName>
    </submittedName>
</protein>
<reference evidence="4" key="3">
    <citation type="submission" date="2016-12" db="EMBL/GenBank/DDBJ databases">
        <title>Annotation of the draft genome assembly of Crocosphaera watsonii WH 8501.</title>
        <authorList>
            <consortium name="US DOE Joint Genome Institute (JGI-ORNL)"/>
            <person name="Larimer F."/>
            <person name="Land M."/>
        </authorList>
    </citation>
    <scope>NUCLEOTIDE SEQUENCE</scope>
    <source>
        <strain evidence="4">WH 8501</strain>
    </source>
</reference>
<dbReference type="SUPFAM" id="SSF56112">
    <property type="entry name" value="Protein kinase-like (PK-like)"/>
    <property type="match status" value="1"/>
</dbReference>
<evidence type="ECO:0000313" key="5">
    <source>
        <dbReference type="Proteomes" id="UP000003922"/>
    </source>
</evidence>
<evidence type="ECO:0000256" key="1">
    <source>
        <dbReference type="ARBA" id="ARBA00022741"/>
    </source>
</evidence>
<dbReference type="Pfam" id="PF00069">
    <property type="entry name" value="Pkinase"/>
    <property type="match status" value="1"/>
</dbReference>
<dbReference type="SMART" id="SM00220">
    <property type="entry name" value="S_TKc"/>
    <property type="match status" value="1"/>
</dbReference>
<feature type="domain" description="Protein kinase" evidence="3">
    <location>
        <begin position="12"/>
        <end position="270"/>
    </location>
</feature>
<dbReference type="InterPro" id="IPR011009">
    <property type="entry name" value="Kinase-like_dom_sf"/>
</dbReference>
<organism evidence="4 5">
    <name type="scientific">Crocosphaera watsonii WH 8501</name>
    <dbReference type="NCBI Taxonomy" id="165597"/>
    <lineage>
        <taxon>Bacteria</taxon>
        <taxon>Bacillati</taxon>
        <taxon>Cyanobacteriota</taxon>
        <taxon>Cyanophyceae</taxon>
        <taxon>Oscillatoriophycideae</taxon>
        <taxon>Chroococcales</taxon>
        <taxon>Aphanothecaceae</taxon>
        <taxon>Crocosphaera</taxon>
    </lineage>
</organism>
<dbReference type="RefSeq" id="WP_007304756.1">
    <property type="nucleotide sequence ID" value="NZ_AADV02000004.1"/>
</dbReference>
<dbReference type="AlphaFoldDB" id="Q4C5V4"/>
<evidence type="ECO:0000259" key="3">
    <source>
        <dbReference type="PROSITE" id="PS50011"/>
    </source>
</evidence>
<reference evidence="4" key="2">
    <citation type="submission" date="2005-06" db="EMBL/GenBank/DDBJ databases">
        <title>Sequencing of the draft genome and assembly of Crocosphaera watsonii WH 8501.</title>
        <authorList>
            <consortium name="US DOE Joint Genome Institute (JGI-PGF)"/>
            <person name="Copeland A."/>
            <person name="Lucas S."/>
            <person name="Lapidus A."/>
            <person name="Barry K."/>
            <person name="Detter C."/>
            <person name="Glavina T."/>
            <person name="Hammon N."/>
            <person name="Israni S."/>
            <person name="Pitluck S."/>
            <person name="Richardson P."/>
        </authorList>
    </citation>
    <scope>NUCLEOTIDE SEQUENCE [LARGE SCALE GENOMIC DNA]</scope>
    <source>
        <strain evidence="4">WH 8501</strain>
    </source>
</reference>
<dbReference type="PROSITE" id="PS50011">
    <property type="entry name" value="PROTEIN_KINASE_DOM"/>
    <property type="match status" value="1"/>
</dbReference>
<dbReference type="EMBL" id="AADV02000004">
    <property type="protein sequence ID" value="EAM51609.1"/>
    <property type="molecule type" value="Genomic_DNA"/>
</dbReference>
<name>Q4C5V4_CROWT</name>
<dbReference type="Gene3D" id="1.10.510.10">
    <property type="entry name" value="Transferase(Phosphotransferase) domain 1"/>
    <property type="match status" value="1"/>
</dbReference>
<gene>
    <name evidence="4" type="ORF">CwatDRAFT_4762</name>
</gene>
<dbReference type="KEGG" id="cwa:CwatDRAFT_4762"/>
<dbReference type="CDD" id="cd14014">
    <property type="entry name" value="STKc_PknB_like"/>
    <property type="match status" value="1"/>
</dbReference>
<keyword evidence="4" id="KW-0808">Transferase</keyword>
<dbReference type="GO" id="GO:0004674">
    <property type="term" value="F:protein serine/threonine kinase activity"/>
    <property type="evidence" value="ECO:0007669"/>
    <property type="project" value="TreeGrafter"/>
</dbReference>